<evidence type="ECO:0000313" key="3">
    <source>
        <dbReference type="Proteomes" id="UP000316416"/>
    </source>
</evidence>
<keyword evidence="3" id="KW-1185">Reference proteome</keyword>
<accession>A0ABX6VCJ6</accession>
<evidence type="ECO:0000259" key="1">
    <source>
        <dbReference type="SMART" id="SM00062"/>
    </source>
</evidence>
<dbReference type="InterPro" id="IPR001638">
    <property type="entry name" value="Solute-binding_3/MltF_N"/>
</dbReference>
<evidence type="ECO:0000313" key="2">
    <source>
        <dbReference type="EMBL" id="QPG59273.2"/>
    </source>
</evidence>
<dbReference type="PANTHER" id="PTHR38834">
    <property type="entry name" value="PERIPLASMIC SUBSTRATE BINDING PROTEIN FAMILY 3"/>
    <property type="match status" value="1"/>
</dbReference>
<protein>
    <submittedName>
        <fullName evidence="2">Transporter substrate-binding domain-containing protein</fullName>
    </submittedName>
</protein>
<name>A0ABX6VCJ6_9GAMM</name>
<dbReference type="Gene3D" id="3.40.190.10">
    <property type="entry name" value="Periplasmic binding protein-like II"/>
    <property type="match status" value="2"/>
</dbReference>
<gene>
    <name evidence="2" type="ORF">FM038_019205</name>
</gene>
<dbReference type="PANTHER" id="PTHR38834:SF3">
    <property type="entry name" value="SOLUTE-BINDING PROTEIN FAMILY 3_N-TERMINAL DOMAIN-CONTAINING PROTEIN"/>
    <property type="match status" value="1"/>
</dbReference>
<dbReference type="SMART" id="SM00062">
    <property type="entry name" value="PBPb"/>
    <property type="match status" value="1"/>
</dbReference>
<dbReference type="Proteomes" id="UP000316416">
    <property type="component" value="Chromosome"/>
</dbReference>
<organism evidence="2 3">
    <name type="scientific">Shewanella eurypsychrophilus</name>
    <dbReference type="NCBI Taxonomy" id="2593656"/>
    <lineage>
        <taxon>Bacteria</taxon>
        <taxon>Pseudomonadati</taxon>
        <taxon>Pseudomonadota</taxon>
        <taxon>Gammaproteobacteria</taxon>
        <taxon>Alteromonadales</taxon>
        <taxon>Shewanellaceae</taxon>
        <taxon>Shewanella</taxon>
    </lineage>
</organism>
<dbReference type="SUPFAM" id="SSF53850">
    <property type="entry name" value="Periplasmic binding protein-like II"/>
    <property type="match status" value="1"/>
</dbReference>
<sequence length="272" mass="30318">MRFVFILKTLIVTGVFILSSYDIRADQTVTSLSSTELRLITEPWAPVSYEERGVAKGFAVELVHQLQHFVGSNENIEVMPWARAISIAEKTPKVLLFATSINEARRAKFHFVGPILSSNVSLFALTEDEIQINSVEDLKSIGTIGVYRGTIGEALLKQAGVLNLQLASFPEHSVKQLFKGRIRLWCQADVAVASLLEKVGKQSLGVKSVFSFDKIVLYLAFSKGSNKQVIEHWAKALTVFKRSGKFKRLHAKYFGDISVSVSDSVEILWLEN</sequence>
<dbReference type="EMBL" id="CP045503">
    <property type="protein sequence ID" value="QPG59273.2"/>
    <property type="molecule type" value="Genomic_DNA"/>
</dbReference>
<feature type="domain" description="Solute-binding protein family 3/N-terminal" evidence="1">
    <location>
        <begin position="36"/>
        <end position="257"/>
    </location>
</feature>
<dbReference type="RefSeq" id="WP_185965728.1">
    <property type="nucleotide sequence ID" value="NZ_CP045503.2"/>
</dbReference>
<reference evidence="2" key="1">
    <citation type="submission" date="2021-07" db="EMBL/GenBank/DDBJ databases">
        <title>Shewanella sp. YLB-07 whole genome sequence.</title>
        <authorList>
            <person name="Yu L."/>
        </authorList>
    </citation>
    <scope>NUCLEOTIDE SEQUENCE</scope>
    <source>
        <strain evidence="2">YLB-08</strain>
    </source>
</reference>
<dbReference type="Pfam" id="PF00497">
    <property type="entry name" value="SBP_bac_3"/>
    <property type="match status" value="1"/>
</dbReference>
<proteinExistence type="predicted"/>